<feature type="transmembrane region" description="Helical" evidence="7">
    <location>
        <begin position="264"/>
        <end position="284"/>
    </location>
</feature>
<evidence type="ECO:0000256" key="6">
    <source>
        <dbReference type="ARBA" id="ARBA00023136"/>
    </source>
</evidence>
<dbReference type="PROSITE" id="PS50850">
    <property type="entry name" value="MFS"/>
    <property type="match status" value="2"/>
</dbReference>
<evidence type="ECO:0000256" key="5">
    <source>
        <dbReference type="ARBA" id="ARBA00022989"/>
    </source>
</evidence>
<feature type="domain" description="Major facilitator superfamily (MFS) profile" evidence="8">
    <location>
        <begin position="214"/>
        <end position="430"/>
    </location>
</feature>
<dbReference type="RefSeq" id="WP_231288186.1">
    <property type="nucleotide sequence ID" value="NZ_CP116394.1"/>
</dbReference>
<dbReference type="GO" id="GO:0022857">
    <property type="term" value="F:transmembrane transporter activity"/>
    <property type="evidence" value="ECO:0007669"/>
    <property type="project" value="InterPro"/>
</dbReference>
<feature type="transmembrane region" description="Helical" evidence="7">
    <location>
        <begin position="54"/>
        <end position="74"/>
    </location>
</feature>
<evidence type="ECO:0000256" key="3">
    <source>
        <dbReference type="ARBA" id="ARBA00022475"/>
    </source>
</evidence>
<evidence type="ECO:0000259" key="8">
    <source>
        <dbReference type="PROSITE" id="PS50850"/>
    </source>
</evidence>
<feature type="transmembrane region" description="Helical" evidence="7">
    <location>
        <begin position="380"/>
        <end position="402"/>
    </location>
</feature>
<dbReference type="SUPFAM" id="SSF103473">
    <property type="entry name" value="MFS general substrate transporter"/>
    <property type="match status" value="1"/>
</dbReference>
<evidence type="ECO:0000256" key="4">
    <source>
        <dbReference type="ARBA" id="ARBA00022692"/>
    </source>
</evidence>
<dbReference type="AlphaFoldDB" id="A0AB38XQD6"/>
<evidence type="ECO:0000313" key="9">
    <source>
        <dbReference type="EMBL" id="WCE46493.1"/>
    </source>
</evidence>
<keyword evidence="6 7" id="KW-0472">Membrane</keyword>
<dbReference type="Pfam" id="PF05977">
    <property type="entry name" value="MFS_3"/>
    <property type="match status" value="1"/>
</dbReference>
<dbReference type="Proteomes" id="UP001211044">
    <property type="component" value="Chromosome"/>
</dbReference>
<dbReference type="GO" id="GO:0005886">
    <property type="term" value="C:plasma membrane"/>
    <property type="evidence" value="ECO:0007669"/>
    <property type="project" value="UniProtKB-SubCell"/>
</dbReference>
<feature type="transmembrane region" description="Helical" evidence="7">
    <location>
        <begin position="317"/>
        <end position="339"/>
    </location>
</feature>
<evidence type="ECO:0000256" key="2">
    <source>
        <dbReference type="ARBA" id="ARBA00022448"/>
    </source>
</evidence>
<reference evidence="9" key="1">
    <citation type="submission" date="2023-01" db="EMBL/GenBank/DDBJ databases">
        <title>Comparative Genomic Analysis of the Clinically-Derived Winkia Strain NY0527 Provides Evidence into the Taxonomic Reassignment of Winkia neuii and Characterizes Their Virulence Traits.</title>
        <authorList>
            <person name="Cai X."/>
            <person name="Peng Y."/>
            <person name="Li M."/>
            <person name="Qiu Y."/>
            <person name="Wang Y."/>
            <person name="Xu L."/>
            <person name="Hou Q."/>
        </authorList>
    </citation>
    <scope>NUCLEOTIDE SEQUENCE</scope>
    <source>
        <strain evidence="9">NY0527</strain>
    </source>
</reference>
<gene>
    <name evidence="9" type="ORF">PIG85_02265</name>
</gene>
<sequence>MSEDECMGRTFASLKFRSYRLWFIASVFANVGTWMQRVAQDWVVLTELTDNSGFAVGVTTALQFLPMLLFGAAAGVLADRMDKRKLLIFTQSAMGILAIVMAVLLLTNTAALWHLYVFAFLTGCVAAADTPVRLVYISSLVPPKMLPNAVGLNSTSFNMARLVGPAVAGVAVAAVGPGWVFLLNALTFAGPVFVMFLIKETYESAPAKKPERKGMFMQGFRYIKRRSDIIVIMCIAGVVSAFGLNFQMTTAVMARVQFHRGPEAYGLLTSAMAVGTLAGALLAARRRYPRVRIVVLAALAFGVASGAAALAPGYWTFALLLIPTGLATLTMLTTANAAIQMYTHPSMRGRVISIYQTVNMGATPIGAPIVGWVAEAWGPRWSIGIGSIAAVIIALVMGVWAWRKWQVEVQVQRYRPFLTSYGPRERAEDD</sequence>
<dbReference type="Gene3D" id="1.20.1250.20">
    <property type="entry name" value="MFS general substrate transporter like domains"/>
    <property type="match status" value="1"/>
</dbReference>
<feature type="transmembrane region" description="Helical" evidence="7">
    <location>
        <begin position="181"/>
        <end position="198"/>
    </location>
</feature>
<feature type="domain" description="Major facilitator superfamily (MFS) profile" evidence="8">
    <location>
        <begin position="1"/>
        <end position="202"/>
    </location>
</feature>
<dbReference type="CDD" id="cd06173">
    <property type="entry name" value="MFS_MefA_like"/>
    <property type="match status" value="1"/>
</dbReference>
<feature type="transmembrane region" description="Helical" evidence="7">
    <location>
        <begin position="291"/>
        <end position="311"/>
    </location>
</feature>
<keyword evidence="4 7" id="KW-0812">Transmembrane</keyword>
<keyword evidence="5 7" id="KW-1133">Transmembrane helix</keyword>
<feature type="transmembrane region" description="Helical" evidence="7">
    <location>
        <begin position="227"/>
        <end position="244"/>
    </location>
</feature>
<dbReference type="EMBL" id="CP116394">
    <property type="protein sequence ID" value="WCE46493.1"/>
    <property type="molecule type" value="Genomic_DNA"/>
</dbReference>
<dbReference type="InterPro" id="IPR036259">
    <property type="entry name" value="MFS_trans_sf"/>
</dbReference>
<comment type="subcellular location">
    <subcellularLocation>
        <location evidence="1">Cell membrane</location>
        <topology evidence="1">Multi-pass membrane protein</topology>
    </subcellularLocation>
</comment>
<name>A0AB38XQD6_9ACTO</name>
<evidence type="ECO:0000256" key="1">
    <source>
        <dbReference type="ARBA" id="ARBA00004651"/>
    </source>
</evidence>
<evidence type="ECO:0000313" key="10">
    <source>
        <dbReference type="Proteomes" id="UP001211044"/>
    </source>
</evidence>
<dbReference type="PANTHER" id="PTHR23513:SF11">
    <property type="entry name" value="STAPHYLOFERRIN A TRANSPORTER"/>
    <property type="match status" value="1"/>
</dbReference>
<keyword evidence="2" id="KW-0813">Transport</keyword>
<keyword evidence="3" id="KW-1003">Cell membrane</keyword>
<dbReference type="KEGG" id="wne:PIG85_02265"/>
<feature type="transmembrane region" description="Helical" evidence="7">
    <location>
        <begin position="157"/>
        <end position="175"/>
    </location>
</feature>
<evidence type="ECO:0000256" key="7">
    <source>
        <dbReference type="SAM" id="Phobius"/>
    </source>
</evidence>
<dbReference type="InterPro" id="IPR020846">
    <property type="entry name" value="MFS_dom"/>
</dbReference>
<protein>
    <submittedName>
        <fullName evidence="9">MFS transporter</fullName>
    </submittedName>
</protein>
<dbReference type="PANTHER" id="PTHR23513">
    <property type="entry name" value="INTEGRAL MEMBRANE EFFLUX PROTEIN-RELATED"/>
    <property type="match status" value="1"/>
</dbReference>
<dbReference type="InterPro" id="IPR010290">
    <property type="entry name" value="TM_effector"/>
</dbReference>
<feature type="transmembrane region" description="Helical" evidence="7">
    <location>
        <begin position="21"/>
        <end position="39"/>
    </location>
</feature>
<feature type="transmembrane region" description="Helical" evidence="7">
    <location>
        <begin position="351"/>
        <end position="374"/>
    </location>
</feature>
<proteinExistence type="predicted"/>
<organism evidence="9 10">
    <name type="scientific">Winkia neuii subsp. anitrata</name>
    <dbReference type="NCBI Taxonomy" id="29318"/>
    <lineage>
        <taxon>Bacteria</taxon>
        <taxon>Bacillati</taxon>
        <taxon>Actinomycetota</taxon>
        <taxon>Actinomycetes</taxon>
        <taxon>Actinomycetales</taxon>
        <taxon>Actinomycetaceae</taxon>
        <taxon>Winkia</taxon>
    </lineage>
</organism>
<feature type="transmembrane region" description="Helical" evidence="7">
    <location>
        <begin position="113"/>
        <end position="136"/>
    </location>
</feature>
<feature type="transmembrane region" description="Helical" evidence="7">
    <location>
        <begin position="86"/>
        <end position="107"/>
    </location>
</feature>
<accession>A0AB38XQD6</accession>